<dbReference type="AlphaFoldDB" id="A0AAU0MKE1"/>
<dbReference type="PANTHER" id="PTHR33164">
    <property type="entry name" value="TRANSCRIPTIONAL REGULATOR, MARR FAMILY"/>
    <property type="match status" value="1"/>
</dbReference>
<proteinExistence type="predicted"/>
<protein>
    <submittedName>
        <fullName evidence="2">MarR family transcriptional regulator</fullName>
    </submittedName>
</protein>
<evidence type="ECO:0000313" key="2">
    <source>
        <dbReference type="EMBL" id="WOQ70217.1"/>
    </source>
</evidence>
<dbReference type="InterPro" id="IPR036390">
    <property type="entry name" value="WH_DNA-bd_sf"/>
</dbReference>
<dbReference type="InterPro" id="IPR039422">
    <property type="entry name" value="MarR/SlyA-like"/>
</dbReference>
<dbReference type="GO" id="GO:0006950">
    <property type="term" value="P:response to stress"/>
    <property type="evidence" value="ECO:0007669"/>
    <property type="project" value="TreeGrafter"/>
</dbReference>
<dbReference type="SMART" id="SM00347">
    <property type="entry name" value="HTH_MARR"/>
    <property type="match status" value="1"/>
</dbReference>
<dbReference type="Proteomes" id="UP001329313">
    <property type="component" value="Chromosome"/>
</dbReference>
<feature type="domain" description="HTH marR-type" evidence="1">
    <location>
        <begin position="3"/>
        <end position="88"/>
    </location>
</feature>
<dbReference type="GO" id="GO:0003700">
    <property type="term" value="F:DNA-binding transcription factor activity"/>
    <property type="evidence" value="ECO:0007669"/>
    <property type="project" value="InterPro"/>
</dbReference>
<evidence type="ECO:0000259" key="1">
    <source>
        <dbReference type="SMART" id="SM00347"/>
    </source>
</evidence>
<organism evidence="2 3">
    <name type="scientific">Microbacterium limosum</name>
    <dbReference type="NCBI Taxonomy" id="3079935"/>
    <lineage>
        <taxon>Bacteria</taxon>
        <taxon>Bacillati</taxon>
        <taxon>Actinomycetota</taxon>
        <taxon>Actinomycetes</taxon>
        <taxon>Micrococcales</taxon>
        <taxon>Microbacteriaceae</taxon>
        <taxon>Microbacterium</taxon>
    </lineage>
</organism>
<sequence>MRLILERSDAGLDLTPGEIADHLSISPASVSGILDRLHAGGLITFSPNEKDRRSKLVIPVDRSVDIEHIDPLTARIRDMSAGLSSDDVRLIAEFIEGIADAVDGECR</sequence>
<dbReference type="InterPro" id="IPR000835">
    <property type="entry name" value="HTH_MarR-typ"/>
</dbReference>
<accession>A0AAU0MKE1</accession>
<name>A0AAU0MKE1_9MICO</name>
<reference evidence="2 3" key="1">
    <citation type="submission" date="2023-10" db="EMBL/GenBank/DDBJ databases">
        <title>Y20.</title>
        <authorList>
            <person name="Zhang G."/>
            <person name="Ding Y."/>
        </authorList>
    </citation>
    <scope>NUCLEOTIDE SEQUENCE [LARGE SCALE GENOMIC DNA]</scope>
    <source>
        <strain evidence="2 3">Y20</strain>
    </source>
</reference>
<dbReference type="PANTHER" id="PTHR33164:SF43">
    <property type="entry name" value="HTH-TYPE TRANSCRIPTIONAL REPRESSOR YETL"/>
    <property type="match status" value="1"/>
</dbReference>
<keyword evidence="3" id="KW-1185">Reference proteome</keyword>
<dbReference type="EMBL" id="CP137080">
    <property type="protein sequence ID" value="WOQ70217.1"/>
    <property type="molecule type" value="Genomic_DNA"/>
</dbReference>
<dbReference type="SUPFAM" id="SSF46785">
    <property type="entry name" value="Winged helix' DNA-binding domain"/>
    <property type="match status" value="1"/>
</dbReference>
<dbReference type="Gene3D" id="1.10.10.10">
    <property type="entry name" value="Winged helix-like DNA-binding domain superfamily/Winged helix DNA-binding domain"/>
    <property type="match status" value="1"/>
</dbReference>
<gene>
    <name evidence="2" type="ORF">RYJ27_03095</name>
</gene>
<dbReference type="InterPro" id="IPR036388">
    <property type="entry name" value="WH-like_DNA-bd_sf"/>
</dbReference>
<evidence type="ECO:0000313" key="3">
    <source>
        <dbReference type="Proteomes" id="UP001329313"/>
    </source>
</evidence>
<dbReference type="Pfam" id="PF12802">
    <property type="entry name" value="MarR_2"/>
    <property type="match status" value="1"/>
</dbReference>
<dbReference type="KEGG" id="mliy:RYJ27_03095"/>
<dbReference type="RefSeq" id="WP_330171298.1">
    <property type="nucleotide sequence ID" value="NZ_CP137080.1"/>
</dbReference>